<dbReference type="GO" id="GO:0055085">
    <property type="term" value="P:transmembrane transport"/>
    <property type="evidence" value="ECO:0007669"/>
    <property type="project" value="TreeGrafter"/>
</dbReference>
<evidence type="ECO:0000256" key="4">
    <source>
        <dbReference type="ARBA" id="ARBA00022989"/>
    </source>
</evidence>
<dbReference type="Pfam" id="PF01594">
    <property type="entry name" value="AI-2E_transport"/>
    <property type="match status" value="1"/>
</dbReference>
<feature type="transmembrane region" description="Helical" evidence="7">
    <location>
        <begin position="431"/>
        <end position="451"/>
    </location>
</feature>
<feature type="transmembrane region" description="Helical" evidence="7">
    <location>
        <begin position="496"/>
        <end position="520"/>
    </location>
</feature>
<keyword evidence="4 7" id="KW-1133">Transmembrane helix</keyword>
<sequence length="533" mass="56311">MKNAGWKPKRNWKPPTLRKTEKAGKAAPAPGGGPAAQLPCPLLTFNIEPVYYVAGLLTSVFRPSGDSFACIGRASCQGLPPAHRPATTGPPQQGRRKFLEVSALSRQTFPHWFWEYIPQIVSKTTLLYGIYDFITVRNAPKAPVLPLCDLRLIVKELLFMTSDPTSSTVDTAADPATLPSDPDNSPSAWLGSITHILRLAVALTVIALTVWLLGDVLTVIFAATLFAVVLHGLSRILVKHLHLRYGWALSAVTLGLIGAVVLLIWGSGPAIVSEASRLQDALHQQESSLRATLESNPTGQMILNYLPSSLGGKQGGGSSLASIGSRIAGSMTGIVGSAFGVLGTIVVILIAGLYFAMSPTLYANGALRLVPVPQRPRAKALMLRAGQSLWAWVAGQSLDMLVVGTLSGIGLWFIGVPLALALGVLAGLCNFIPYIGAIMGAVPALLLALSLGTRETIMVAALYSVIQFVEGNILAPVIQRHAVQMPPAITILSQTLFGAILGFPGLIFASPLTAALLAIFDGLTPPLADDERV</sequence>
<evidence type="ECO:0000256" key="5">
    <source>
        <dbReference type="ARBA" id="ARBA00023136"/>
    </source>
</evidence>
<dbReference type="KEGG" id="asz:ASN_700"/>
<evidence type="ECO:0000256" key="3">
    <source>
        <dbReference type="ARBA" id="ARBA00022692"/>
    </source>
</evidence>
<feature type="transmembrane region" description="Helical" evidence="7">
    <location>
        <begin position="334"/>
        <end position="357"/>
    </location>
</feature>
<dbReference type="PATRIC" id="fig|446692.3.peg.668"/>
<gene>
    <name evidence="8" type="ORF">ASN_700</name>
</gene>
<dbReference type="AlphaFoldDB" id="A0A0U4XZN5"/>
<feature type="region of interest" description="Disordered" evidence="6">
    <location>
        <begin position="1"/>
        <end position="33"/>
    </location>
</feature>
<dbReference type="InterPro" id="IPR002549">
    <property type="entry name" value="AI-2E-like"/>
</dbReference>
<accession>A0A0U4XZN5</accession>
<dbReference type="PANTHER" id="PTHR21716">
    <property type="entry name" value="TRANSMEMBRANE PROTEIN"/>
    <property type="match status" value="1"/>
</dbReference>
<evidence type="ECO:0000256" key="1">
    <source>
        <dbReference type="ARBA" id="ARBA00004141"/>
    </source>
</evidence>
<feature type="transmembrane region" description="Helical" evidence="7">
    <location>
        <begin position="219"/>
        <end position="238"/>
    </location>
</feature>
<evidence type="ECO:0008006" key="10">
    <source>
        <dbReference type="Google" id="ProtNLM"/>
    </source>
</evidence>
<protein>
    <recommendedName>
        <fullName evidence="10">Transporter</fullName>
    </recommendedName>
</protein>
<comment type="subcellular location">
    <subcellularLocation>
        <location evidence="1">Membrane</location>
        <topology evidence="1">Multi-pass membrane protein</topology>
    </subcellularLocation>
</comment>
<keyword evidence="9" id="KW-1185">Reference proteome</keyword>
<dbReference type="Proteomes" id="UP000056109">
    <property type="component" value="Chromosome I"/>
</dbReference>
<reference evidence="9" key="1">
    <citation type="submission" date="2014-09" db="EMBL/GenBank/DDBJ databases">
        <authorList>
            <person name="Illeghems K.G."/>
        </authorList>
    </citation>
    <scope>NUCLEOTIDE SEQUENCE [LARGE SCALE GENOMIC DNA]</scope>
    <source>
        <strain evidence="9">108B</strain>
    </source>
</reference>
<comment type="similarity">
    <text evidence="2">Belongs to the autoinducer-2 exporter (AI-2E) (TC 2.A.86) family.</text>
</comment>
<keyword evidence="3 7" id="KW-0812">Transmembrane</keyword>
<evidence type="ECO:0000256" key="7">
    <source>
        <dbReference type="SAM" id="Phobius"/>
    </source>
</evidence>
<evidence type="ECO:0000256" key="2">
    <source>
        <dbReference type="ARBA" id="ARBA00009773"/>
    </source>
</evidence>
<dbReference type="GO" id="GO:0016020">
    <property type="term" value="C:membrane"/>
    <property type="evidence" value="ECO:0007669"/>
    <property type="project" value="UniProtKB-SubCell"/>
</dbReference>
<feature type="transmembrane region" description="Helical" evidence="7">
    <location>
        <begin position="457"/>
        <end position="475"/>
    </location>
</feature>
<feature type="transmembrane region" description="Helical" evidence="7">
    <location>
        <begin position="245"/>
        <end position="265"/>
    </location>
</feature>
<evidence type="ECO:0000313" key="9">
    <source>
        <dbReference type="Proteomes" id="UP000056109"/>
    </source>
</evidence>
<feature type="transmembrane region" description="Helical" evidence="7">
    <location>
        <begin position="401"/>
        <end position="424"/>
    </location>
</feature>
<dbReference type="PANTHER" id="PTHR21716:SF62">
    <property type="entry name" value="TRANSPORT PROTEIN YDBI-RELATED"/>
    <property type="match status" value="1"/>
</dbReference>
<name>A0A0U4XZN5_9PROT</name>
<evidence type="ECO:0000313" key="8">
    <source>
        <dbReference type="EMBL" id="CEF40110.1"/>
    </source>
</evidence>
<proteinExistence type="inferred from homology"/>
<organism evidence="8 9">
    <name type="scientific">Acetobacter senegalensis</name>
    <dbReference type="NCBI Taxonomy" id="446692"/>
    <lineage>
        <taxon>Bacteria</taxon>
        <taxon>Pseudomonadati</taxon>
        <taxon>Pseudomonadota</taxon>
        <taxon>Alphaproteobacteria</taxon>
        <taxon>Acetobacterales</taxon>
        <taxon>Acetobacteraceae</taxon>
        <taxon>Acetobacter</taxon>
    </lineage>
</organism>
<evidence type="ECO:0000256" key="6">
    <source>
        <dbReference type="SAM" id="MobiDB-lite"/>
    </source>
</evidence>
<keyword evidence="5 7" id="KW-0472">Membrane</keyword>
<dbReference type="EMBL" id="LN606600">
    <property type="protein sequence ID" value="CEF40110.1"/>
    <property type="molecule type" value="Genomic_DNA"/>
</dbReference>